<protein>
    <submittedName>
        <fullName evidence="9">M48 family metallopeptidase</fullName>
    </submittedName>
</protein>
<organism evidence="9 10">
    <name type="scientific">Horticoccus luteus</name>
    <dbReference type="NCBI Taxonomy" id="2862869"/>
    <lineage>
        <taxon>Bacteria</taxon>
        <taxon>Pseudomonadati</taxon>
        <taxon>Verrucomicrobiota</taxon>
        <taxon>Opitutia</taxon>
        <taxon>Opitutales</taxon>
        <taxon>Opitutaceae</taxon>
        <taxon>Horticoccus</taxon>
    </lineage>
</organism>
<dbReference type="GO" id="GO:0051603">
    <property type="term" value="P:proteolysis involved in protein catabolic process"/>
    <property type="evidence" value="ECO:0007669"/>
    <property type="project" value="TreeGrafter"/>
</dbReference>
<reference evidence="9" key="1">
    <citation type="submission" date="2021-08" db="EMBL/GenBank/DDBJ databases">
        <title>Genome of a novel bacterium of the phylum Verrucomicrobia, Oleiharenicola sp. KSB-15.</title>
        <authorList>
            <person name="Chung J.-H."/>
            <person name="Ahn J.-H."/>
            <person name="Yoon Y."/>
            <person name="Kim D.-Y."/>
            <person name="An S.-H."/>
            <person name="Park I."/>
            <person name="Yeon J."/>
        </authorList>
    </citation>
    <scope>NUCLEOTIDE SEQUENCE</scope>
    <source>
        <strain evidence="9">KSB-15</strain>
    </source>
</reference>
<evidence type="ECO:0000256" key="4">
    <source>
        <dbReference type="ARBA" id="ARBA00022833"/>
    </source>
</evidence>
<dbReference type="InterPro" id="IPR001915">
    <property type="entry name" value="Peptidase_M48"/>
</dbReference>
<dbReference type="Pfam" id="PF01435">
    <property type="entry name" value="Peptidase_M48"/>
    <property type="match status" value="1"/>
</dbReference>
<gene>
    <name evidence="9" type="ORF">K0B96_00345</name>
</gene>
<feature type="transmembrane region" description="Helical" evidence="7">
    <location>
        <begin position="26"/>
        <end position="52"/>
    </location>
</feature>
<dbReference type="GO" id="GO:0016020">
    <property type="term" value="C:membrane"/>
    <property type="evidence" value="ECO:0007669"/>
    <property type="project" value="TreeGrafter"/>
</dbReference>
<dbReference type="PANTHER" id="PTHR22726">
    <property type="entry name" value="METALLOENDOPEPTIDASE OMA1"/>
    <property type="match status" value="1"/>
</dbReference>
<feature type="domain" description="Peptidase M48" evidence="8">
    <location>
        <begin position="86"/>
        <end position="255"/>
    </location>
</feature>
<dbReference type="RefSeq" id="WP_220162525.1">
    <property type="nucleotide sequence ID" value="NZ_CP080507.1"/>
</dbReference>
<evidence type="ECO:0000256" key="1">
    <source>
        <dbReference type="ARBA" id="ARBA00022670"/>
    </source>
</evidence>
<evidence type="ECO:0000256" key="6">
    <source>
        <dbReference type="RuleBase" id="RU003983"/>
    </source>
</evidence>
<keyword evidence="3 6" id="KW-0378">Hydrolase</keyword>
<keyword evidence="4 6" id="KW-0862">Zinc</keyword>
<dbReference type="Proteomes" id="UP000825051">
    <property type="component" value="Chromosome"/>
</dbReference>
<dbReference type="PANTHER" id="PTHR22726:SF24">
    <property type="entry name" value="M48 FAMILY METALLOPEPTIDASE"/>
    <property type="match status" value="1"/>
</dbReference>
<dbReference type="EMBL" id="CP080507">
    <property type="protein sequence ID" value="QYM79098.1"/>
    <property type="molecule type" value="Genomic_DNA"/>
</dbReference>
<accession>A0A8F9TWL4</accession>
<keyword evidence="7" id="KW-0472">Membrane</keyword>
<evidence type="ECO:0000256" key="2">
    <source>
        <dbReference type="ARBA" id="ARBA00022723"/>
    </source>
</evidence>
<evidence type="ECO:0000256" key="3">
    <source>
        <dbReference type="ARBA" id="ARBA00022801"/>
    </source>
</evidence>
<comment type="similarity">
    <text evidence="6">Belongs to the peptidase M48 family.</text>
</comment>
<evidence type="ECO:0000313" key="9">
    <source>
        <dbReference type="EMBL" id="QYM79098.1"/>
    </source>
</evidence>
<evidence type="ECO:0000256" key="5">
    <source>
        <dbReference type="ARBA" id="ARBA00023049"/>
    </source>
</evidence>
<dbReference type="CDD" id="cd07332">
    <property type="entry name" value="M48C_Oma1_like"/>
    <property type="match status" value="1"/>
</dbReference>
<keyword evidence="10" id="KW-1185">Reference proteome</keyword>
<evidence type="ECO:0000259" key="8">
    <source>
        <dbReference type="Pfam" id="PF01435"/>
    </source>
</evidence>
<keyword evidence="2" id="KW-0479">Metal-binding</keyword>
<comment type="cofactor">
    <cofactor evidence="6">
        <name>Zn(2+)</name>
        <dbReference type="ChEBI" id="CHEBI:29105"/>
    </cofactor>
    <text evidence="6">Binds 1 zinc ion per subunit.</text>
</comment>
<evidence type="ECO:0000313" key="10">
    <source>
        <dbReference type="Proteomes" id="UP000825051"/>
    </source>
</evidence>
<sequence>MKFVRRELGEAAEASNPGAPGMRREIFVLAGALLVLLVAGYASIGVVVELALPRISVARERAWFGGWKTSATTTAPGGDAAAWARAEAALQKLAAQPGVPALEYRLVLLDQAAPNAFAFPGGTIAITRGLLRVCGDDEVALAFVLGHELGHFAHRDHLRALGRTAGRTVAWAVIFGGTGDAVSAQTLNLMELAHSRAQEEAADAFGAALVQRVYGRTAGAERLFRWLEQRENSPAWTAWLQTHPTSASRIERLRDAVNPGAQTQAK</sequence>
<dbReference type="AlphaFoldDB" id="A0A8F9TWL4"/>
<keyword evidence="5 6" id="KW-0482">Metalloprotease</keyword>
<dbReference type="GO" id="GO:0004222">
    <property type="term" value="F:metalloendopeptidase activity"/>
    <property type="evidence" value="ECO:0007669"/>
    <property type="project" value="InterPro"/>
</dbReference>
<keyword evidence="1 6" id="KW-0645">Protease</keyword>
<dbReference type="InterPro" id="IPR051156">
    <property type="entry name" value="Mito/Outer_Membr_Metalloprot"/>
</dbReference>
<keyword evidence="7" id="KW-1133">Transmembrane helix</keyword>
<name>A0A8F9TWL4_9BACT</name>
<evidence type="ECO:0000256" key="7">
    <source>
        <dbReference type="SAM" id="Phobius"/>
    </source>
</evidence>
<proteinExistence type="inferred from homology"/>
<dbReference type="GO" id="GO:0046872">
    <property type="term" value="F:metal ion binding"/>
    <property type="evidence" value="ECO:0007669"/>
    <property type="project" value="UniProtKB-KW"/>
</dbReference>
<keyword evidence="7" id="KW-0812">Transmembrane</keyword>
<dbReference type="KEGG" id="ole:K0B96_00345"/>
<dbReference type="Gene3D" id="3.30.2010.10">
    <property type="entry name" value="Metalloproteases ('zincins'), catalytic domain"/>
    <property type="match status" value="1"/>
</dbReference>